<evidence type="ECO:0000259" key="6">
    <source>
        <dbReference type="Pfam" id="PF05154"/>
    </source>
</evidence>
<keyword evidence="2 5" id="KW-0812">Transmembrane</keyword>
<keyword evidence="3 5" id="KW-1133">Transmembrane helix</keyword>
<organism evidence="9 10">
    <name type="scientific">Staphylococcus auricularis</name>
    <dbReference type="NCBI Taxonomy" id="29379"/>
    <lineage>
        <taxon>Bacteria</taxon>
        <taxon>Bacillati</taxon>
        <taxon>Bacillota</taxon>
        <taxon>Bacilli</taxon>
        <taxon>Bacillales</taxon>
        <taxon>Staphylococcaceae</taxon>
        <taxon>Staphylococcus</taxon>
    </lineage>
</organism>
<reference evidence="7" key="2">
    <citation type="submission" date="2023-07" db="EMBL/GenBank/DDBJ databases">
        <title>Evaluation of the beneficial properties of pineapple isolates.</title>
        <authorList>
            <person name="Adefiranye O."/>
        </authorList>
    </citation>
    <scope>NUCLEOTIDE SEQUENCE</scope>
    <source>
        <strain evidence="7">PAPLE_T1</strain>
    </source>
</reference>
<feature type="domain" description="TM2" evidence="6">
    <location>
        <begin position="1"/>
        <end position="52"/>
    </location>
</feature>
<evidence type="ECO:0000313" key="8">
    <source>
        <dbReference type="EMBL" id="MDN4533448.1"/>
    </source>
</evidence>
<dbReference type="GO" id="GO:0016020">
    <property type="term" value="C:membrane"/>
    <property type="evidence" value="ECO:0007669"/>
    <property type="project" value="UniProtKB-SubCell"/>
</dbReference>
<evidence type="ECO:0000313" key="10">
    <source>
        <dbReference type="Proteomes" id="UP000242470"/>
    </source>
</evidence>
<evidence type="ECO:0000313" key="9">
    <source>
        <dbReference type="EMBL" id="PNZ68170.1"/>
    </source>
</evidence>
<dbReference type="Proteomes" id="UP000242470">
    <property type="component" value="Unassembled WGS sequence"/>
</dbReference>
<evidence type="ECO:0000256" key="2">
    <source>
        <dbReference type="ARBA" id="ARBA00022692"/>
    </source>
</evidence>
<feature type="transmembrane region" description="Helical" evidence="5">
    <location>
        <begin position="6"/>
        <end position="24"/>
    </location>
</feature>
<evidence type="ECO:0000256" key="4">
    <source>
        <dbReference type="ARBA" id="ARBA00023136"/>
    </source>
</evidence>
<keyword evidence="4 5" id="KW-0472">Membrane</keyword>
<evidence type="ECO:0000256" key="1">
    <source>
        <dbReference type="ARBA" id="ARBA00004141"/>
    </source>
</evidence>
<dbReference type="RefSeq" id="WP_059106244.1">
    <property type="nucleotide sequence ID" value="NZ_AP024589.1"/>
</dbReference>
<dbReference type="Proteomes" id="UP001171687">
    <property type="component" value="Unassembled WGS sequence"/>
</dbReference>
<accession>A0AAP8PPW1</accession>
<dbReference type="EMBL" id="JAUHQC010000009">
    <property type="protein sequence ID" value="MDN4533050.1"/>
    <property type="molecule type" value="Genomic_DNA"/>
</dbReference>
<evidence type="ECO:0000256" key="5">
    <source>
        <dbReference type="SAM" id="Phobius"/>
    </source>
</evidence>
<dbReference type="EMBL" id="JAUHQC010000010">
    <property type="protein sequence ID" value="MDN4533448.1"/>
    <property type="molecule type" value="Genomic_DNA"/>
</dbReference>
<reference evidence="9 10" key="1">
    <citation type="submission" date="2017-08" db="EMBL/GenBank/DDBJ databases">
        <title>Draft genome sequences of 64 type strains of genus Staph aureus.</title>
        <authorList>
            <person name="Cole K."/>
            <person name="Golubchik T."/>
            <person name="Russell J."/>
            <person name="Foster D."/>
            <person name="Llewelyn M."/>
            <person name="Wilson D."/>
            <person name="Crook D."/>
            <person name="Paul J."/>
        </authorList>
    </citation>
    <scope>NUCLEOTIDE SEQUENCE [LARGE SCALE GENOMIC DNA]</scope>
    <source>
        <strain evidence="9 10">NCTC 12101</strain>
    </source>
</reference>
<dbReference type="GeneID" id="64981006"/>
<comment type="caution">
    <text evidence="9">The sequence shown here is derived from an EMBL/GenBank/DDBJ whole genome shotgun (WGS) entry which is preliminary data.</text>
</comment>
<evidence type="ECO:0000313" key="7">
    <source>
        <dbReference type="EMBL" id="MDN4533050.1"/>
    </source>
</evidence>
<gene>
    <name evidence="9" type="ORF">CD158_04035</name>
    <name evidence="7" type="ORF">QYH67_05600</name>
    <name evidence="8" type="ORF">QYH67_07720</name>
</gene>
<protein>
    <submittedName>
        <fullName evidence="9">NINE protein</fullName>
    </submittedName>
    <submittedName>
        <fullName evidence="7">TM2 domain-containing protein</fullName>
    </submittedName>
</protein>
<dbReference type="AlphaFoldDB" id="A0AAP8PPW1"/>
<feature type="transmembrane region" description="Helical" evidence="5">
    <location>
        <begin position="31"/>
        <end position="56"/>
    </location>
</feature>
<evidence type="ECO:0000256" key="3">
    <source>
        <dbReference type="ARBA" id="ARBA00022989"/>
    </source>
</evidence>
<proteinExistence type="predicted"/>
<name>A0AAP8PPW1_9STAP</name>
<comment type="subcellular location">
    <subcellularLocation>
        <location evidence="1">Membrane</location>
        <topology evidence="1">Multi-pass membrane protein</topology>
    </subcellularLocation>
</comment>
<dbReference type="InterPro" id="IPR007829">
    <property type="entry name" value="TM2"/>
</dbReference>
<dbReference type="Pfam" id="PF05154">
    <property type="entry name" value="TM2"/>
    <property type="match status" value="1"/>
</dbReference>
<sequence length="67" mass="7384">MKVNKYIYAVLSFFLGGFGVHKFYSKKIGLGILCILFCWTGIPGVIGMIEGIIAILKDADEDNQITV</sequence>
<dbReference type="EMBL" id="PPQW01000020">
    <property type="protein sequence ID" value="PNZ68170.1"/>
    <property type="molecule type" value="Genomic_DNA"/>
</dbReference>